<keyword evidence="2 5" id="KW-0863">Zinc-finger</keyword>
<evidence type="ECO:0000256" key="2">
    <source>
        <dbReference type="ARBA" id="ARBA00022771"/>
    </source>
</evidence>
<dbReference type="GO" id="GO:0043565">
    <property type="term" value="F:sequence-specific DNA binding"/>
    <property type="evidence" value="ECO:0007669"/>
    <property type="project" value="InterPro"/>
</dbReference>
<keyword evidence="4 5" id="KW-0238">DNA-binding</keyword>
<gene>
    <name evidence="7" type="ORF">LSINAPIS_LOCUS9061</name>
</gene>
<protein>
    <recommendedName>
        <fullName evidence="6">THAP-type domain-containing protein</fullName>
    </recommendedName>
</protein>
<feature type="domain" description="THAP-type" evidence="6">
    <location>
        <begin position="1"/>
        <end position="87"/>
    </location>
</feature>
<evidence type="ECO:0000313" key="7">
    <source>
        <dbReference type="EMBL" id="VVC97872.1"/>
    </source>
</evidence>
<evidence type="ECO:0000259" key="6">
    <source>
        <dbReference type="PROSITE" id="PS50950"/>
    </source>
</evidence>
<dbReference type="AlphaFoldDB" id="A0A5E4QKQ3"/>
<dbReference type="SMART" id="SM00980">
    <property type="entry name" value="THAP"/>
    <property type="match status" value="2"/>
</dbReference>
<keyword evidence="8" id="KW-1185">Reference proteome</keyword>
<dbReference type="InterPro" id="IPR026516">
    <property type="entry name" value="THAP1/10"/>
</dbReference>
<evidence type="ECO:0000256" key="3">
    <source>
        <dbReference type="ARBA" id="ARBA00022833"/>
    </source>
</evidence>
<evidence type="ECO:0000256" key="5">
    <source>
        <dbReference type="PROSITE-ProRule" id="PRU00309"/>
    </source>
</evidence>
<dbReference type="PANTHER" id="PTHR46600">
    <property type="entry name" value="THAP DOMAIN-CONTAINING"/>
    <property type="match status" value="1"/>
</dbReference>
<name>A0A5E4QKQ3_9NEOP</name>
<dbReference type="SMART" id="SM00692">
    <property type="entry name" value="DM3"/>
    <property type="match status" value="2"/>
</dbReference>
<organism evidence="7 8">
    <name type="scientific">Leptidea sinapis</name>
    <dbReference type="NCBI Taxonomy" id="189913"/>
    <lineage>
        <taxon>Eukaryota</taxon>
        <taxon>Metazoa</taxon>
        <taxon>Ecdysozoa</taxon>
        <taxon>Arthropoda</taxon>
        <taxon>Hexapoda</taxon>
        <taxon>Insecta</taxon>
        <taxon>Pterygota</taxon>
        <taxon>Neoptera</taxon>
        <taxon>Endopterygota</taxon>
        <taxon>Lepidoptera</taxon>
        <taxon>Glossata</taxon>
        <taxon>Ditrysia</taxon>
        <taxon>Papilionoidea</taxon>
        <taxon>Pieridae</taxon>
        <taxon>Dismorphiinae</taxon>
        <taxon>Leptidea</taxon>
    </lineage>
</organism>
<dbReference type="Gene3D" id="6.20.210.20">
    <property type="entry name" value="THAP domain"/>
    <property type="match status" value="2"/>
</dbReference>
<dbReference type="GO" id="GO:0008270">
    <property type="term" value="F:zinc ion binding"/>
    <property type="evidence" value="ECO:0007669"/>
    <property type="project" value="UniProtKB-KW"/>
</dbReference>
<dbReference type="Pfam" id="PF05485">
    <property type="entry name" value="THAP"/>
    <property type="match status" value="2"/>
</dbReference>
<accession>A0A5E4QKQ3</accession>
<dbReference type="SUPFAM" id="SSF57716">
    <property type="entry name" value="Glucocorticoid receptor-like (DNA-binding domain)"/>
    <property type="match status" value="2"/>
</dbReference>
<dbReference type="PANTHER" id="PTHR46600:SF11">
    <property type="entry name" value="THAP DOMAIN-CONTAINING PROTEIN 10"/>
    <property type="match status" value="1"/>
</dbReference>
<dbReference type="PROSITE" id="PS50950">
    <property type="entry name" value="ZF_THAP"/>
    <property type="match status" value="2"/>
</dbReference>
<dbReference type="Proteomes" id="UP000324832">
    <property type="component" value="Unassembled WGS sequence"/>
</dbReference>
<keyword evidence="3" id="KW-0862">Zinc</keyword>
<evidence type="ECO:0000256" key="4">
    <source>
        <dbReference type="ARBA" id="ARBA00023125"/>
    </source>
</evidence>
<reference evidence="7 8" key="1">
    <citation type="submission" date="2017-07" db="EMBL/GenBank/DDBJ databases">
        <authorList>
            <person name="Talla V."/>
            <person name="Backstrom N."/>
        </authorList>
    </citation>
    <scope>NUCLEOTIDE SEQUENCE [LARGE SCALE GENOMIC DNA]</scope>
</reference>
<sequence length="495" mass="57127">MTCCIKVCRNYKRRLKTMKKVTFHRLPNKPSLRERWVDIIRQSRGEDHWNPARYSLICSDHFRAKDLYFTSNQSRQRLKRQAIPCKIKTNNSDNTKTIKSDGTDEYEVTIEIEPEPCKETASTGDAGQGVERNWSHTMEFTNHQVMNRQLATDSSASSTNHAEQDVEKKWSHTLEFSSPQVMKTPAALDAAAPSTRHLEKDMNNTFKLSSLKVDPLALEWIERLSKLPPQQRLLTERAINDKTCLSYLHLNMTCCLIKVCRNYKGRLKTTKKVTFHRLPNKPSLRERWVEIIRQSRGEDHWNPARHSLICSDHFRAKDLYFTSNQSRQRLKRQAIPCKALFLSSTKSDDDESGDEVSNITKDLITTNKSDDTTTINSDGRAEYEVIIKTEPESDEETASTSHVEEGVERKWSHTLEFSNHQVMNTQVATDSPAPRANHVEKDINNTFDLSRIKVDPQALEWMERLSKLPPQLRLLTEKAINDVILRAELGNAHEE</sequence>
<evidence type="ECO:0000313" key="8">
    <source>
        <dbReference type="Proteomes" id="UP000324832"/>
    </source>
</evidence>
<dbReference type="InterPro" id="IPR006612">
    <property type="entry name" value="THAP_Znf"/>
</dbReference>
<dbReference type="InterPro" id="IPR038441">
    <property type="entry name" value="THAP_Znf_sf"/>
</dbReference>
<keyword evidence="1" id="KW-0479">Metal-binding</keyword>
<dbReference type="EMBL" id="FZQP02003333">
    <property type="protein sequence ID" value="VVC97872.1"/>
    <property type="molecule type" value="Genomic_DNA"/>
</dbReference>
<evidence type="ECO:0000256" key="1">
    <source>
        <dbReference type="ARBA" id="ARBA00022723"/>
    </source>
</evidence>
<proteinExistence type="predicted"/>
<feature type="domain" description="THAP-type" evidence="6">
    <location>
        <begin position="250"/>
        <end position="339"/>
    </location>
</feature>